<dbReference type="Proteomes" id="UP000233551">
    <property type="component" value="Unassembled WGS sequence"/>
</dbReference>
<comment type="caution">
    <text evidence="1">The sequence shown here is derived from an EMBL/GenBank/DDBJ whole genome shotgun (WGS) entry which is preliminary data.</text>
</comment>
<keyword evidence="2" id="KW-1185">Reference proteome</keyword>
<sequence>MVGHGCMYRFENKTVMNAINKHKRERGGGVPVTGGLWQRVSDHHIFKEGRRREHRAPPTSSMAVVAKIEATTASVSPFLPLRITTIKEVSLVLCARR</sequence>
<protein>
    <submittedName>
        <fullName evidence="1">Uncharacterized protein</fullName>
    </submittedName>
</protein>
<gene>
    <name evidence="1" type="ORF">CRG98_017261</name>
</gene>
<reference evidence="1 2" key="1">
    <citation type="submission" date="2017-11" db="EMBL/GenBank/DDBJ databases">
        <title>De-novo sequencing of pomegranate (Punica granatum L.) genome.</title>
        <authorList>
            <person name="Akparov Z."/>
            <person name="Amiraslanov A."/>
            <person name="Hajiyeva S."/>
            <person name="Abbasov M."/>
            <person name="Kaur K."/>
            <person name="Hamwieh A."/>
            <person name="Solovyev V."/>
            <person name="Salamov A."/>
            <person name="Braich B."/>
            <person name="Kosarev P."/>
            <person name="Mahmoud A."/>
            <person name="Hajiyev E."/>
            <person name="Babayeva S."/>
            <person name="Izzatullayeva V."/>
            <person name="Mammadov A."/>
            <person name="Mammadov A."/>
            <person name="Sharifova S."/>
            <person name="Ojaghi J."/>
            <person name="Eynullazada K."/>
            <person name="Bayramov B."/>
            <person name="Abdulazimova A."/>
            <person name="Shahmuradov I."/>
        </authorList>
    </citation>
    <scope>NUCLEOTIDE SEQUENCE [LARGE SCALE GENOMIC DNA]</scope>
    <source>
        <strain evidence="2">cv. AG2017</strain>
        <tissue evidence="1">Leaf</tissue>
    </source>
</reference>
<dbReference type="EMBL" id="PGOL01000975">
    <property type="protein sequence ID" value="PKI62335.1"/>
    <property type="molecule type" value="Genomic_DNA"/>
</dbReference>
<dbReference type="AlphaFoldDB" id="A0A2I0K199"/>
<evidence type="ECO:0000313" key="1">
    <source>
        <dbReference type="EMBL" id="PKI62335.1"/>
    </source>
</evidence>
<proteinExistence type="predicted"/>
<name>A0A2I0K199_PUNGR</name>
<evidence type="ECO:0000313" key="2">
    <source>
        <dbReference type="Proteomes" id="UP000233551"/>
    </source>
</evidence>
<accession>A0A2I0K199</accession>
<organism evidence="1 2">
    <name type="scientific">Punica granatum</name>
    <name type="common">Pomegranate</name>
    <dbReference type="NCBI Taxonomy" id="22663"/>
    <lineage>
        <taxon>Eukaryota</taxon>
        <taxon>Viridiplantae</taxon>
        <taxon>Streptophyta</taxon>
        <taxon>Embryophyta</taxon>
        <taxon>Tracheophyta</taxon>
        <taxon>Spermatophyta</taxon>
        <taxon>Magnoliopsida</taxon>
        <taxon>eudicotyledons</taxon>
        <taxon>Gunneridae</taxon>
        <taxon>Pentapetalae</taxon>
        <taxon>rosids</taxon>
        <taxon>malvids</taxon>
        <taxon>Myrtales</taxon>
        <taxon>Lythraceae</taxon>
        <taxon>Punica</taxon>
    </lineage>
</organism>